<dbReference type="Pfam" id="PF01063">
    <property type="entry name" value="Aminotran_4"/>
    <property type="match status" value="1"/>
</dbReference>
<dbReference type="NCBIfam" id="TIGR01122">
    <property type="entry name" value="ilvE_I"/>
    <property type="match status" value="1"/>
</dbReference>
<evidence type="ECO:0000256" key="6">
    <source>
        <dbReference type="ARBA" id="ARBA00009320"/>
    </source>
</evidence>
<name>A0A6N6VQR5_9BACT</name>
<comment type="pathway">
    <text evidence="4 17">Amino-acid biosynthesis; L-valine biosynthesis; L-valine from pyruvate: step 4/4.</text>
</comment>
<dbReference type="UniPathway" id="UPA00048">
    <property type="reaction ID" value="UER00073"/>
</dbReference>
<dbReference type="SUPFAM" id="SSF56752">
    <property type="entry name" value="D-aminoacid aminotransferase-like PLP-dependent enzymes"/>
    <property type="match status" value="1"/>
</dbReference>
<evidence type="ECO:0000256" key="10">
    <source>
        <dbReference type="ARBA" id="ARBA00022898"/>
    </source>
</evidence>
<evidence type="ECO:0000256" key="13">
    <source>
        <dbReference type="ARBA" id="ARBA00048798"/>
    </source>
</evidence>
<evidence type="ECO:0000256" key="1">
    <source>
        <dbReference type="ARBA" id="ARBA00001933"/>
    </source>
</evidence>
<keyword evidence="10 16" id="KW-0663">Pyridoxal phosphate</keyword>
<comment type="catalytic activity">
    <reaction evidence="14 17">
        <text>L-leucine + 2-oxoglutarate = 4-methyl-2-oxopentanoate + L-glutamate</text>
        <dbReference type="Rhea" id="RHEA:18321"/>
        <dbReference type="ChEBI" id="CHEBI:16810"/>
        <dbReference type="ChEBI" id="CHEBI:17865"/>
        <dbReference type="ChEBI" id="CHEBI:29985"/>
        <dbReference type="ChEBI" id="CHEBI:57427"/>
        <dbReference type="EC" id="2.6.1.42"/>
    </reaction>
</comment>
<evidence type="ECO:0000313" key="19">
    <source>
        <dbReference type="Proteomes" id="UP000437748"/>
    </source>
</evidence>
<evidence type="ECO:0000256" key="12">
    <source>
        <dbReference type="ARBA" id="ARBA00048212"/>
    </source>
</evidence>
<comment type="catalytic activity">
    <reaction evidence="12 17">
        <text>L-valine + 2-oxoglutarate = 3-methyl-2-oxobutanoate + L-glutamate</text>
        <dbReference type="Rhea" id="RHEA:24813"/>
        <dbReference type="ChEBI" id="CHEBI:11851"/>
        <dbReference type="ChEBI" id="CHEBI:16810"/>
        <dbReference type="ChEBI" id="CHEBI:29985"/>
        <dbReference type="ChEBI" id="CHEBI:57762"/>
        <dbReference type="EC" id="2.6.1.42"/>
    </reaction>
</comment>
<dbReference type="Gene3D" id="3.30.470.10">
    <property type="match status" value="1"/>
</dbReference>
<dbReference type="PANTHER" id="PTHR42743">
    <property type="entry name" value="AMINO-ACID AMINOTRANSFERASE"/>
    <property type="match status" value="1"/>
</dbReference>
<dbReference type="InterPro" id="IPR033939">
    <property type="entry name" value="BCAT_family"/>
</dbReference>
<dbReference type="EC" id="2.6.1.42" evidence="17"/>
<dbReference type="GO" id="GO:0009099">
    <property type="term" value="P:L-valine biosynthetic process"/>
    <property type="evidence" value="ECO:0007669"/>
    <property type="project" value="UniProtKB-UniPathway"/>
</dbReference>
<dbReference type="UniPathway" id="UPA00049">
    <property type="reaction ID" value="UER00062"/>
</dbReference>
<evidence type="ECO:0000256" key="4">
    <source>
        <dbReference type="ARBA" id="ARBA00004931"/>
    </source>
</evidence>
<dbReference type="Gene3D" id="3.20.10.10">
    <property type="entry name" value="D-amino Acid Aminotransferase, subunit A, domain 2"/>
    <property type="match status" value="1"/>
</dbReference>
<dbReference type="PROSITE" id="PS00770">
    <property type="entry name" value="AA_TRANSFER_CLASS_4"/>
    <property type="match status" value="1"/>
</dbReference>
<comment type="caution">
    <text evidence="18">The sequence shown here is derived from an EMBL/GenBank/DDBJ whole genome shotgun (WGS) entry which is preliminary data.</text>
</comment>
<keyword evidence="9 17" id="KW-0808">Transferase</keyword>
<proteinExistence type="inferred from homology"/>
<gene>
    <name evidence="17" type="primary">ilvE</name>
    <name evidence="18" type="ORF">GCL60_12210</name>
</gene>
<organism evidence="18 19">
    <name type="scientific">Silvanigrella paludirubra</name>
    <dbReference type="NCBI Taxonomy" id="2499159"/>
    <lineage>
        <taxon>Bacteria</taxon>
        <taxon>Pseudomonadati</taxon>
        <taxon>Bdellovibrionota</taxon>
        <taxon>Oligoflexia</taxon>
        <taxon>Silvanigrellales</taxon>
        <taxon>Silvanigrellaceae</taxon>
        <taxon>Silvanigrella</taxon>
    </lineage>
</organism>
<comment type="pathway">
    <text evidence="3 17">Amino-acid biosynthesis; L-isoleucine biosynthesis; L-isoleucine from 2-oxobutanoate: step 4/4.</text>
</comment>
<dbReference type="GO" id="GO:0009097">
    <property type="term" value="P:isoleucine biosynthetic process"/>
    <property type="evidence" value="ECO:0007669"/>
    <property type="project" value="UniProtKB-UniPathway"/>
</dbReference>
<dbReference type="InterPro" id="IPR050571">
    <property type="entry name" value="Class-IV_PLP-Dep_Aminotrnsfr"/>
</dbReference>
<keyword evidence="7 17" id="KW-0032">Aminotransferase</keyword>
<dbReference type="GO" id="GO:0006532">
    <property type="term" value="P:aspartate biosynthetic process"/>
    <property type="evidence" value="ECO:0007669"/>
    <property type="project" value="TreeGrafter"/>
</dbReference>
<evidence type="ECO:0000256" key="7">
    <source>
        <dbReference type="ARBA" id="ARBA00022576"/>
    </source>
</evidence>
<evidence type="ECO:0000256" key="2">
    <source>
        <dbReference type="ARBA" id="ARBA00003109"/>
    </source>
</evidence>
<dbReference type="NCBIfam" id="NF005146">
    <property type="entry name" value="PRK06606.1"/>
    <property type="match status" value="1"/>
</dbReference>
<dbReference type="OrthoDB" id="21319at2"/>
<dbReference type="EMBL" id="WFLM01000004">
    <property type="protein sequence ID" value="KAB8037929.1"/>
    <property type="molecule type" value="Genomic_DNA"/>
</dbReference>
<dbReference type="PANTHER" id="PTHR42743:SF11">
    <property type="entry name" value="AMINODEOXYCHORISMATE LYASE"/>
    <property type="match status" value="1"/>
</dbReference>
<comment type="pathway">
    <text evidence="5 17">Amino-acid biosynthesis; L-leucine biosynthesis; L-leucine from 3-methyl-2-oxobutanoate: step 4/4.</text>
</comment>
<dbReference type="UniPathway" id="UPA00047">
    <property type="reaction ID" value="UER00058"/>
</dbReference>
<keyword evidence="11 17" id="KW-0100">Branched-chain amino acid biosynthesis</keyword>
<comment type="catalytic activity">
    <reaction evidence="13 17">
        <text>L-isoleucine + 2-oxoglutarate = (S)-3-methyl-2-oxopentanoate + L-glutamate</text>
        <dbReference type="Rhea" id="RHEA:24801"/>
        <dbReference type="ChEBI" id="CHEBI:16810"/>
        <dbReference type="ChEBI" id="CHEBI:29985"/>
        <dbReference type="ChEBI" id="CHEBI:35146"/>
        <dbReference type="ChEBI" id="CHEBI:58045"/>
        <dbReference type="EC" id="2.6.1.42"/>
    </reaction>
</comment>
<evidence type="ECO:0000256" key="15">
    <source>
        <dbReference type="RuleBase" id="RU004106"/>
    </source>
</evidence>
<dbReference type="CDD" id="cd01557">
    <property type="entry name" value="BCAT_beta_family"/>
    <property type="match status" value="1"/>
</dbReference>
<dbReference type="GO" id="GO:0004084">
    <property type="term" value="F:branched-chain-amino-acid transaminase activity"/>
    <property type="evidence" value="ECO:0007669"/>
    <property type="project" value="UniProtKB-EC"/>
</dbReference>
<evidence type="ECO:0000256" key="16">
    <source>
        <dbReference type="RuleBase" id="RU004516"/>
    </source>
</evidence>
<dbReference type="InterPro" id="IPR001544">
    <property type="entry name" value="Aminotrans_IV"/>
</dbReference>
<dbReference type="AlphaFoldDB" id="A0A6N6VQR5"/>
<comment type="function">
    <text evidence="2 17">Acts on leucine, isoleucine and valine.</text>
</comment>
<evidence type="ECO:0000256" key="3">
    <source>
        <dbReference type="ARBA" id="ARBA00004824"/>
    </source>
</evidence>
<evidence type="ECO:0000256" key="11">
    <source>
        <dbReference type="ARBA" id="ARBA00023304"/>
    </source>
</evidence>
<keyword evidence="19" id="KW-1185">Reference proteome</keyword>
<comment type="cofactor">
    <cofactor evidence="1 16">
        <name>pyridoxal 5'-phosphate</name>
        <dbReference type="ChEBI" id="CHEBI:597326"/>
    </cofactor>
</comment>
<evidence type="ECO:0000256" key="8">
    <source>
        <dbReference type="ARBA" id="ARBA00022605"/>
    </source>
</evidence>
<evidence type="ECO:0000313" key="18">
    <source>
        <dbReference type="EMBL" id="KAB8037929.1"/>
    </source>
</evidence>
<dbReference type="InterPro" id="IPR036038">
    <property type="entry name" value="Aminotransferase-like"/>
</dbReference>
<accession>A0A6N6VQR5</accession>
<dbReference type="GO" id="GO:0009098">
    <property type="term" value="P:L-leucine biosynthetic process"/>
    <property type="evidence" value="ECO:0007669"/>
    <property type="project" value="UniProtKB-UniPathway"/>
</dbReference>
<dbReference type="Proteomes" id="UP000437748">
    <property type="component" value="Unassembled WGS sequence"/>
</dbReference>
<evidence type="ECO:0000256" key="17">
    <source>
        <dbReference type="RuleBase" id="RU364094"/>
    </source>
</evidence>
<sequence length="309" mass="34844">MSLENRDFGEIWMDGKYVPWQEAKVHALTNTLHYGAGVFEGVRAYESDKDSSIFRMHDHTNRLFQSAHIIGMKIPYTKKEINDAQIEILKRNKLKSAYIRPMAYYGGEALGLLMNKLSVRVMIAAWDWGSYLGEENLIHGIKVGTSSYTRNHVNSVLSKAKANGNYLNSIMARQEAVHNGHQEALLLDHQGYVAEGSGENIFVVKDGKIYTPTLTSALAGITRDTIIHIAQNQGMEVKEIQITRDMIYIADEAFFTGTAAEVTPIRELDGRTIGSGKRGEITEHLQKTYFSIVKGKMPDYEKYLTRYSI</sequence>
<dbReference type="RefSeq" id="WP_153421007.1">
    <property type="nucleotide sequence ID" value="NZ_WFLM01000004.1"/>
</dbReference>
<dbReference type="InterPro" id="IPR043132">
    <property type="entry name" value="BCAT-like_C"/>
</dbReference>
<protein>
    <recommendedName>
        <fullName evidence="17">Branched-chain-amino-acid aminotransferase</fullName>
        <shortName evidence="17">BCAT</shortName>
        <ecNumber evidence="17">2.6.1.42</ecNumber>
    </recommendedName>
</protein>
<dbReference type="FunFam" id="3.20.10.10:FF:000001">
    <property type="entry name" value="Branched-chain-amino-acid aminotransferase"/>
    <property type="match status" value="1"/>
</dbReference>
<dbReference type="InterPro" id="IPR018300">
    <property type="entry name" value="Aminotrans_IV_CS"/>
</dbReference>
<evidence type="ECO:0000256" key="14">
    <source>
        <dbReference type="ARBA" id="ARBA00049229"/>
    </source>
</evidence>
<comment type="similarity">
    <text evidence="6 15">Belongs to the class-IV pyridoxal-phosphate-dependent aminotransferase family.</text>
</comment>
<evidence type="ECO:0000256" key="9">
    <source>
        <dbReference type="ARBA" id="ARBA00022679"/>
    </source>
</evidence>
<keyword evidence="8 17" id="KW-0028">Amino-acid biosynthesis</keyword>
<dbReference type="GO" id="GO:0005829">
    <property type="term" value="C:cytosol"/>
    <property type="evidence" value="ECO:0007669"/>
    <property type="project" value="TreeGrafter"/>
</dbReference>
<evidence type="ECO:0000256" key="5">
    <source>
        <dbReference type="ARBA" id="ARBA00005072"/>
    </source>
</evidence>
<dbReference type="InterPro" id="IPR043131">
    <property type="entry name" value="BCAT-like_N"/>
</dbReference>
<dbReference type="InterPro" id="IPR005785">
    <property type="entry name" value="B_amino_transI"/>
</dbReference>
<reference evidence="18 19" key="1">
    <citation type="submission" date="2019-10" db="EMBL/GenBank/DDBJ databases">
        <title>New species of Slilvanegrellaceae.</title>
        <authorList>
            <person name="Pitt A."/>
            <person name="Hahn M.W."/>
        </authorList>
    </citation>
    <scope>NUCLEOTIDE SEQUENCE [LARGE SCALE GENOMIC DNA]</scope>
    <source>
        <strain evidence="18 19">SP-Ram-0.45-NSY-1</strain>
    </source>
</reference>